<reference evidence="5" key="3">
    <citation type="journal article" date="2019" name="Int. J. Syst. Evol. Microbiol.">
        <title>The Global Catalogue of Microorganisms (GCM) 10K type strain sequencing project: providing services to taxonomists for standard genome sequencing and annotation.</title>
        <authorList>
            <consortium name="The Broad Institute Genomics Platform"/>
            <consortium name="The Broad Institute Genome Sequencing Center for Infectious Disease"/>
            <person name="Wu L."/>
            <person name="Ma J."/>
        </authorList>
    </citation>
    <scope>NUCLEOTIDE SEQUENCE [LARGE SCALE GENOMIC DNA]</scope>
    <source>
        <strain evidence="5">CGMCC 1.8884</strain>
    </source>
</reference>
<dbReference type="EMBL" id="BMMA01000040">
    <property type="protein sequence ID" value="GGI91911.1"/>
    <property type="molecule type" value="Genomic_DNA"/>
</dbReference>
<sequence>MSVSDTLPCAVPLYPDQMTSNETARTGATPATPKPRTAVLLHAYPLAADMWREQRAALEGAGLTVLTPDLPGFGGREGAMETLPQAVEALLAELPQEPLSVVGLSMGGYLALELLRQAPERVGRLVLADTSSRADSPEKQKDRRQQASRVLVEGRDFIIDAAREEHSAATFGKVLPLIERASREGIAGALGAMAAREEGRTTLQGAQVPLLVIVGREDTLTPVDMAQEIADAGRGELVVLEGAAHLSNLDQPEAFNAELLKFLA</sequence>
<dbReference type="EMBL" id="BMLZ01000049">
    <property type="protein sequence ID" value="GGP31072.1"/>
    <property type="molecule type" value="Genomic_DNA"/>
</dbReference>
<evidence type="ECO:0000256" key="1">
    <source>
        <dbReference type="SAM" id="MobiDB-lite"/>
    </source>
</evidence>
<evidence type="ECO:0000313" key="3">
    <source>
        <dbReference type="EMBL" id="GGI91911.1"/>
    </source>
</evidence>
<feature type="compositionally biased region" description="Polar residues" evidence="1">
    <location>
        <begin position="17"/>
        <end position="26"/>
    </location>
</feature>
<evidence type="ECO:0000313" key="4">
    <source>
        <dbReference type="EMBL" id="GGP31072.1"/>
    </source>
</evidence>
<dbReference type="AlphaFoldDB" id="A0AAV4K788"/>
<gene>
    <name evidence="4" type="ORF">GCM10008021_27230</name>
    <name evidence="3" type="ORF">GCM10010914_28030</name>
</gene>
<dbReference type="GO" id="GO:0016787">
    <property type="term" value="F:hydrolase activity"/>
    <property type="evidence" value="ECO:0007669"/>
    <property type="project" value="UniProtKB-KW"/>
</dbReference>
<evidence type="ECO:0000313" key="5">
    <source>
        <dbReference type="Proteomes" id="UP000630135"/>
    </source>
</evidence>
<comment type="caution">
    <text evidence="3">The sequence shown here is derived from an EMBL/GenBank/DDBJ whole genome shotgun (WGS) entry which is preliminary data.</text>
</comment>
<protein>
    <submittedName>
        <fullName evidence="3">Beta-ketoadipate enol-lactone hydrolase</fullName>
    </submittedName>
</protein>
<dbReference type="Proteomes" id="UP000652720">
    <property type="component" value="Unassembled WGS sequence"/>
</dbReference>
<dbReference type="GeneID" id="59165370"/>
<keyword evidence="3" id="KW-0378">Hydrolase</keyword>
<feature type="domain" description="AB hydrolase-1" evidence="2">
    <location>
        <begin position="39"/>
        <end position="257"/>
    </location>
</feature>
<dbReference type="Proteomes" id="UP000630135">
    <property type="component" value="Unassembled WGS sequence"/>
</dbReference>
<dbReference type="InterPro" id="IPR029058">
    <property type="entry name" value="AB_hydrolase_fold"/>
</dbReference>
<dbReference type="InterPro" id="IPR050266">
    <property type="entry name" value="AB_hydrolase_sf"/>
</dbReference>
<dbReference type="RefSeq" id="WP_017871254.1">
    <property type="nucleotide sequence ID" value="NZ_BMLZ01000049.1"/>
</dbReference>
<reference evidence="3" key="2">
    <citation type="journal article" date="2014" name="Int. J. Syst. Evol. Microbiol.">
        <title>Complete genome sequence of Corynebacterium casei LMG S-19264T (=DSM 44701T), isolated from a smear-ripened cheese.</title>
        <authorList>
            <consortium name="US DOE Joint Genome Institute (JGI-PGF)"/>
            <person name="Walter F."/>
            <person name="Albersmeier A."/>
            <person name="Kalinowski J."/>
            <person name="Ruckert C."/>
        </authorList>
    </citation>
    <scope>NUCLEOTIDE SEQUENCE</scope>
    <source>
        <strain evidence="3">CGMCC 1.8885</strain>
    </source>
</reference>
<organism evidence="3 6">
    <name type="scientific">Deinococcus wulumuqiensis</name>
    <dbReference type="NCBI Taxonomy" id="980427"/>
    <lineage>
        <taxon>Bacteria</taxon>
        <taxon>Thermotogati</taxon>
        <taxon>Deinococcota</taxon>
        <taxon>Deinococci</taxon>
        <taxon>Deinococcales</taxon>
        <taxon>Deinococcaceae</taxon>
        <taxon>Deinococcus</taxon>
    </lineage>
</organism>
<keyword evidence="5" id="KW-1185">Reference proteome</keyword>
<feature type="region of interest" description="Disordered" evidence="1">
    <location>
        <begin position="11"/>
        <end position="33"/>
    </location>
</feature>
<dbReference type="PRINTS" id="PR00111">
    <property type="entry name" value="ABHYDROLASE"/>
</dbReference>
<dbReference type="Pfam" id="PF12697">
    <property type="entry name" value="Abhydrolase_6"/>
    <property type="match status" value="1"/>
</dbReference>
<proteinExistence type="predicted"/>
<accession>A0AAV4K788</accession>
<dbReference type="SUPFAM" id="SSF53474">
    <property type="entry name" value="alpha/beta-Hydrolases"/>
    <property type="match status" value="1"/>
</dbReference>
<dbReference type="PANTHER" id="PTHR43798">
    <property type="entry name" value="MONOACYLGLYCEROL LIPASE"/>
    <property type="match status" value="1"/>
</dbReference>
<dbReference type="InterPro" id="IPR000073">
    <property type="entry name" value="AB_hydrolase_1"/>
</dbReference>
<reference evidence="4" key="1">
    <citation type="journal article" date="2014" name="Int. J. Syst. Evol. Microbiol.">
        <title>Complete genome of a new Firmicutes species belonging to the dominant human colonic microbiota ('Ruminococcus bicirculans') reveals two chromosomes and a selective capacity to utilize plant glucans.</title>
        <authorList>
            <consortium name="NISC Comparative Sequencing Program"/>
            <person name="Wegmann U."/>
            <person name="Louis P."/>
            <person name="Goesmann A."/>
            <person name="Henrissat B."/>
            <person name="Duncan S.H."/>
            <person name="Flint H.J."/>
        </authorList>
    </citation>
    <scope>NUCLEOTIDE SEQUENCE</scope>
    <source>
        <strain evidence="4">CGMCC 1.8884</strain>
    </source>
</reference>
<name>A0AAV4K788_9DEIO</name>
<evidence type="ECO:0000259" key="2">
    <source>
        <dbReference type="Pfam" id="PF12697"/>
    </source>
</evidence>
<reference evidence="3" key="4">
    <citation type="submission" date="2023-08" db="EMBL/GenBank/DDBJ databases">
        <authorList>
            <person name="Sun Q."/>
            <person name="Zhou Y."/>
        </authorList>
    </citation>
    <scope>NUCLEOTIDE SEQUENCE</scope>
    <source>
        <strain evidence="4">CGMCC 1.8884</strain>
        <strain evidence="3">CGMCC 1.8885</strain>
    </source>
</reference>
<dbReference type="Gene3D" id="3.40.50.1820">
    <property type="entry name" value="alpha/beta hydrolase"/>
    <property type="match status" value="1"/>
</dbReference>
<evidence type="ECO:0000313" key="6">
    <source>
        <dbReference type="Proteomes" id="UP000652720"/>
    </source>
</evidence>